<dbReference type="PANTHER" id="PTHR33361:SF2">
    <property type="entry name" value="DUF885 DOMAIN-CONTAINING PROTEIN"/>
    <property type="match status" value="1"/>
</dbReference>
<dbReference type="RefSeq" id="WP_207825577.1">
    <property type="nucleotide sequence ID" value="NZ_CP062006.1"/>
</dbReference>
<dbReference type="InterPro" id="IPR010281">
    <property type="entry name" value="DUF885"/>
</dbReference>
<dbReference type="Proteomes" id="UP000663942">
    <property type="component" value="Chromosome"/>
</dbReference>
<reference evidence="2 3" key="1">
    <citation type="submission" date="2020-09" db="EMBL/GenBank/DDBJ databases">
        <title>Brevundimonas sp. LVF1 isolated from an oligotrophic pond in Goettingen, Germany.</title>
        <authorList>
            <person name="Friedrich I."/>
            <person name="Klassen A."/>
            <person name="Neubauer H."/>
            <person name="Schneider D."/>
            <person name="Hertel R."/>
            <person name="Daniel R."/>
        </authorList>
    </citation>
    <scope>NUCLEOTIDE SEQUENCE [LARGE SCALE GENOMIC DNA]</scope>
    <source>
        <strain evidence="2 3">LVF1</strain>
    </source>
</reference>
<feature type="signal peptide" evidence="1">
    <location>
        <begin position="1"/>
        <end position="28"/>
    </location>
</feature>
<evidence type="ECO:0000313" key="2">
    <source>
        <dbReference type="EMBL" id="QTC88396.1"/>
    </source>
</evidence>
<name>A0ABX7SPT5_9CAUL</name>
<protein>
    <submittedName>
        <fullName evidence="2">DUF885 family protein</fullName>
    </submittedName>
</protein>
<proteinExistence type="predicted"/>
<dbReference type="PANTHER" id="PTHR33361">
    <property type="entry name" value="GLR0591 PROTEIN"/>
    <property type="match status" value="1"/>
</dbReference>
<evidence type="ECO:0000313" key="3">
    <source>
        <dbReference type="Proteomes" id="UP000663942"/>
    </source>
</evidence>
<sequence length="609" mass="67049">MGKQFLTERLLLGAALAAFIAHPALAHAASNASAPAETHAPANAASVALASVLADYEAYLRRIDPISAGMEGDSEALSRLPDPTRAGELARVAPLTALLNRVEAISPSALNEDEQLNRSFVAYLIRRNLDAIPLDGGRLAFSSEGGPGQGVAYLASSTRITSTADAEAWLSRMSAIPSYYDAAIADARRGLDTGLVQARSVVDSALALAETDVKPREGGDILMQPFNTLPATIPAADQAALRARAQTLIDGPINQRRVAWRDMLKNDYLPKAPTEPGMTHRPGGRALYANAVRSYTTTDLTPDQVHQIGLEEVARIRARMQDEMRAAGWTGDFAGFLHFLRTDPQFYATSREQLLEKASEIAKRADDRLPALFGTLPRLPYGVRPVPREIEDSYTTGRYNSGSMQNGVAGGYIVNTSKLDQRPLYELPALTVHEAVPGHHLQIALQQEAADQPYYRRGADVTAFTEGWGLYSEFLGEEMGIYRTPYERFGRLSYEMWRACRLVADTGLHWLGWTTEQARACFRDNSALAPHNIETELQRYIGWPGQATAYKIGEIRLRQIRQKAERELGDRFDVRAFHDALLVDGPLPLDLLDARMDRWIAEQKARPAT</sequence>
<accession>A0ABX7SPT5</accession>
<gene>
    <name evidence="2" type="ORF">IFE19_03100</name>
</gene>
<feature type="chain" id="PRO_5046327064" evidence="1">
    <location>
        <begin position="29"/>
        <end position="609"/>
    </location>
</feature>
<keyword evidence="3" id="KW-1185">Reference proteome</keyword>
<organism evidence="2 3">
    <name type="scientific">Brevundimonas pondensis</name>
    <dbReference type="NCBI Taxonomy" id="2774189"/>
    <lineage>
        <taxon>Bacteria</taxon>
        <taxon>Pseudomonadati</taxon>
        <taxon>Pseudomonadota</taxon>
        <taxon>Alphaproteobacteria</taxon>
        <taxon>Caulobacterales</taxon>
        <taxon>Caulobacteraceae</taxon>
        <taxon>Brevundimonas</taxon>
    </lineage>
</organism>
<dbReference type="Pfam" id="PF05960">
    <property type="entry name" value="DUF885"/>
    <property type="match status" value="1"/>
</dbReference>
<dbReference type="EMBL" id="CP062006">
    <property type="protein sequence ID" value="QTC88396.1"/>
    <property type="molecule type" value="Genomic_DNA"/>
</dbReference>
<evidence type="ECO:0000256" key="1">
    <source>
        <dbReference type="SAM" id="SignalP"/>
    </source>
</evidence>
<keyword evidence="1" id="KW-0732">Signal</keyword>